<gene>
    <name evidence="2" type="ORF">LWC34_41765</name>
</gene>
<dbReference type="EMBL" id="JAJVCN010000003">
    <property type="protein sequence ID" value="MCE7009298.1"/>
    <property type="molecule type" value="Genomic_DNA"/>
</dbReference>
<comment type="caution">
    <text evidence="2">The sequence shown here is derived from an EMBL/GenBank/DDBJ whole genome shotgun (WGS) entry which is preliminary data.</text>
</comment>
<evidence type="ECO:0000313" key="3">
    <source>
        <dbReference type="Proteomes" id="UP001521150"/>
    </source>
</evidence>
<dbReference type="Pfam" id="PF14029">
    <property type="entry name" value="DUF4244"/>
    <property type="match status" value="1"/>
</dbReference>
<keyword evidence="3" id="KW-1185">Reference proteome</keyword>
<evidence type="ECO:0000313" key="2">
    <source>
        <dbReference type="EMBL" id="MCE7009298.1"/>
    </source>
</evidence>
<protein>
    <submittedName>
        <fullName evidence="2">DUF4244 domain-containing protein</fullName>
    </submittedName>
</protein>
<name>A0ABS8ZQ35_9PSEU</name>
<keyword evidence="1" id="KW-0472">Membrane</keyword>
<reference evidence="2 3" key="1">
    <citation type="submission" date="2021-12" db="EMBL/GenBank/DDBJ databases">
        <title>Genome sequence of Kibdelosporangium philippinense ATCC 49844.</title>
        <authorList>
            <person name="Fedorov E.A."/>
            <person name="Omeragic M."/>
            <person name="Shalygina K.F."/>
            <person name="Maclea K.S."/>
        </authorList>
    </citation>
    <scope>NUCLEOTIDE SEQUENCE [LARGE SCALE GENOMIC DNA]</scope>
    <source>
        <strain evidence="2 3">ATCC 49844</strain>
    </source>
</reference>
<keyword evidence="1" id="KW-0812">Transmembrane</keyword>
<sequence length="59" mass="6497">MVTARRLHRFSGDEGAVTVEYAMLYMVVGTLGAIITGIIASEWFRNMILDLIKQAIGVP</sequence>
<keyword evidence="1" id="KW-1133">Transmembrane helix</keyword>
<evidence type="ECO:0000256" key="1">
    <source>
        <dbReference type="SAM" id="Phobius"/>
    </source>
</evidence>
<dbReference type="Proteomes" id="UP001521150">
    <property type="component" value="Unassembled WGS sequence"/>
</dbReference>
<dbReference type="InterPro" id="IPR025338">
    <property type="entry name" value="DUF4244"/>
</dbReference>
<accession>A0ABS8ZQ35</accession>
<feature type="transmembrane region" description="Helical" evidence="1">
    <location>
        <begin position="22"/>
        <end position="44"/>
    </location>
</feature>
<proteinExistence type="predicted"/>
<dbReference type="RefSeq" id="WP_233730730.1">
    <property type="nucleotide sequence ID" value="NZ_JAJVCN010000003.1"/>
</dbReference>
<organism evidence="2 3">
    <name type="scientific">Kibdelosporangium philippinense</name>
    <dbReference type="NCBI Taxonomy" id="211113"/>
    <lineage>
        <taxon>Bacteria</taxon>
        <taxon>Bacillati</taxon>
        <taxon>Actinomycetota</taxon>
        <taxon>Actinomycetes</taxon>
        <taxon>Pseudonocardiales</taxon>
        <taxon>Pseudonocardiaceae</taxon>
        <taxon>Kibdelosporangium</taxon>
    </lineage>
</organism>